<gene>
    <name evidence="2" type="ORF">M2280_001838</name>
</gene>
<protein>
    <recommendedName>
        <fullName evidence="4">Sap-like sulfolipid-1-addressing protein</fullName>
    </recommendedName>
</protein>
<dbReference type="RefSeq" id="WP_280759949.1">
    <property type="nucleotide sequence ID" value="NZ_JARXVC010000003.1"/>
</dbReference>
<reference evidence="2 3" key="1">
    <citation type="submission" date="2023-04" db="EMBL/GenBank/DDBJ databases">
        <title>Forest soil microbial communities from Buena Vista Peninsula, Colon Province, Panama.</title>
        <authorList>
            <person name="Bouskill N."/>
        </authorList>
    </citation>
    <scope>NUCLEOTIDE SEQUENCE [LARGE SCALE GENOMIC DNA]</scope>
    <source>
        <strain evidence="2 3">CFH S0262</strain>
    </source>
</reference>
<feature type="transmembrane region" description="Helical" evidence="1">
    <location>
        <begin position="85"/>
        <end position="101"/>
    </location>
</feature>
<dbReference type="InterPro" id="IPR021315">
    <property type="entry name" value="Gap/Sap"/>
</dbReference>
<sequence length="236" mass="24532">MAVDVNVVLLASLAGLALVDSTSIGTLVLPVWMLLTPGRPPVGRIVRYLVVIAGFYLVVGAALLTAARMGLDVGGRMLDSPAAKAVQLAVGVALFALSFRFDSKKRRERGEPSRVIRWRDRALSAGGSGRVTTLALSAGTLELVTMIPYLAAIALIVSVGAPAALSIPLLAAYCLVMIVPAVALLGLRMLVGHRADGVLHRIDDLFTRNADSAVGWALGIAGFLLAIDAASALFAP</sequence>
<dbReference type="Pfam" id="PF11139">
    <property type="entry name" value="SfLAP"/>
    <property type="match status" value="1"/>
</dbReference>
<feature type="transmembrane region" description="Helical" evidence="1">
    <location>
        <begin position="172"/>
        <end position="193"/>
    </location>
</feature>
<name>A0ABT6MA19_9NOCA</name>
<organism evidence="2 3">
    <name type="scientific">Prescottella agglutinans</name>
    <dbReference type="NCBI Taxonomy" id="1644129"/>
    <lineage>
        <taxon>Bacteria</taxon>
        <taxon>Bacillati</taxon>
        <taxon>Actinomycetota</taxon>
        <taxon>Actinomycetes</taxon>
        <taxon>Mycobacteriales</taxon>
        <taxon>Nocardiaceae</taxon>
        <taxon>Prescottella</taxon>
    </lineage>
</organism>
<evidence type="ECO:0000256" key="1">
    <source>
        <dbReference type="SAM" id="Phobius"/>
    </source>
</evidence>
<feature type="transmembrane region" description="Helical" evidence="1">
    <location>
        <begin position="213"/>
        <end position="235"/>
    </location>
</feature>
<feature type="transmembrane region" description="Helical" evidence="1">
    <location>
        <begin position="147"/>
        <end position="165"/>
    </location>
</feature>
<keyword evidence="1" id="KW-0812">Transmembrane</keyword>
<keyword evidence="3" id="KW-1185">Reference proteome</keyword>
<dbReference type="EMBL" id="JARXVC010000003">
    <property type="protein sequence ID" value="MDH6280626.1"/>
    <property type="molecule type" value="Genomic_DNA"/>
</dbReference>
<evidence type="ECO:0000313" key="2">
    <source>
        <dbReference type="EMBL" id="MDH6280626.1"/>
    </source>
</evidence>
<feature type="transmembrane region" description="Helical" evidence="1">
    <location>
        <begin position="6"/>
        <end position="33"/>
    </location>
</feature>
<proteinExistence type="predicted"/>
<keyword evidence="1" id="KW-0472">Membrane</keyword>
<feature type="transmembrane region" description="Helical" evidence="1">
    <location>
        <begin position="45"/>
        <end position="65"/>
    </location>
</feature>
<accession>A0ABT6MA19</accession>
<keyword evidence="1" id="KW-1133">Transmembrane helix</keyword>
<dbReference type="Proteomes" id="UP001160334">
    <property type="component" value="Unassembled WGS sequence"/>
</dbReference>
<evidence type="ECO:0008006" key="4">
    <source>
        <dbReference type="Google" id="ProtNLM"/>
    </source>
</evidence>
<comment type="caution">
    <text evidence="2">The sequence shown here is derived from an EMBL/GenBank/DDBJ whole genome shotgun (WGS) entry which is preliminary data.</text>
</comment>
<evidence type="ECO:0000313" key="3">
    <source>
        <dbReference type="Proteomes" id="UP001160334"/>
    </source>
</evidence>